<keyword evidence="3" id="KW-1185">Reference proteome</keyword>
<evidence type="ECO:0000256" key="1">
    <source>
        <dbReference type="HAMAP-Rule" id="MF_00829"/>
    </source>
</evidence>
<protein>
    <recommendedName>
        <fullName evidence="1">UPF0435 protein N9R04_05760</fullName>
    </recommendedName>
</protein>
<accession>A0ABT2QQH0</accession>
<name>A0ABT2QQH0_9STAP</name>
<evidence type="ECO:0000313" key="3">
    <source>
        <dbReference type="Proteomes" id="UP001209553"/>
    </source>
</evidence>
<evidence type="ECO:0000313" key="2">
    <source>
        <dbReference type="EMBL" id="MCU5746226.1"/>
    </source>
</evidence>
<proteinExistence type="inferred from homology"/>
<sequence>MMSTNKEMIEEIRQKLNVVNQSLIDPDKFENADQEEIKDIYNYVSMKDSFTPSETAAIADSLGQLRD</sequence>
<comment type="similarity">
    <text evidence="1">Belongs to the UPF0435 family.</text>
</comment>
<dbReference type="EMBL" id="JAOPKZ010000008">
    <property type="protein sequence ID" value="MCU5746226.1"/>
    <property type="molecule type" value="Genomic_DNA"/>
</dbReference>
<dbReference type="HAMAP" id="MF_00829">
    <property type="entry name" value="UPF0435"/>
    <property type="match status" value="1"/>
</dbReference>
<comment type="caution">
    <text evidence="2">The sequence shown here is derived from an EMBL/GenBank/DDBJ whole genome shotgun (WGS) entry which is preliminary data.</text>
</comment>
<organism evidence="2 3">
    <name type="scientific">Staphylococcus marylandisciuri</name>
    <dbReference type="NCBI Taxonomy" id="2981529"/>
    <lineage>
        <taxon>Bacteria</taxon>
        <taxon>Bacillati</taxon>
        <taxon>Bacillota</taxon>
        <taxon>Bacilli</taxon>
        <taxon>Bacillales</taxon>
        <taxon>Staphylococcaceae</taxon>
        <taxon>Staphylococcus</taxon>
    </lineage>
</organism>
<dbReference type="Proteomes" id="UP001209553">
    <property type="component" value="Unassembled WGS sequence"/>
</dbReference>
<dbReference type="InterPro" id="IPR009507">
    <property type="entry name" value="UPF0435"/>
</dbReference>
<reference evidence="2 3" key="1">
    <citation type="journal article" date="2023" name="Int. J. Syst. Evol. Microbiol.">
        <title>Streptococcus sciuri sp. nov., Staphylococcus marylandisciuri sp. nov. and Staphylococcus americanisciuri sp. nov., isolated from faeces of eastern grey squirrel (Sciurus carolinensis).</title>
        <authorList>
            <person name="Volokhov D.V."/>
            <person name="Zagorodnyaya T.A."/>
            <person name="Furtak V.A."/>
            <person name="Nattanmai G."/>
            <person name="Randall L."/>
            <person name="Jose S."/>
            <person name="Gao Y."/>
            <person name="Eisenberg T."/>
            <person name="Delmonte P."/>
            <person name="Blom J."/>
            <person name="Mitchell K.K."/>
        </authorList>
    </citation>
    <scope>NUCLEOTIDE SEQUENCE [LARGE SCALE GENOMIC DNA]</scope>
    <source>
        <strain evidence="2 3">SQ8-PEA</strain>
    </source>
</reference>
<gene>
    <name evidence="2" type="ORF">N9R04_05760</name>
</gene>
<dbReference type="Pfam" id="PF06569">
    <property type="entry name" value="DUF1128"/>
    <property type="match status" value="1"/>
</dbReference>